<dbReference type="EMBL" id="JBHSOD010000081">
    <property type="protein sequence ID" value="MFC5890435.1"/>
    <property type="molecule type" value="Genomic_DNA"/>
</dbReference>
<keyword evidence="4" id="KW-1185">Reference proteome</keyword>
<feature type="transmembrane region" description="Helical" evidence="2">
    <location>
        <begin position="250"/>
        <end position="268"/>
    </location>
</feature>
<feature type="transmembrane region" description="Helical" evidence="2">
    <location>
        <begin position="133"/>
        <end position="153"/>
    </location>
</feature>
<protein>
    <recommendedName>
        <fullName evidence="5">Integral membrane protein</fullName>
    </recommendedName>
</protein>
<keyword evidence="2" id="KW-0812">Transmembrane</keyword>
<comment type="caution">
    <text evidence="3">The sequence shown here is derived from an EMBL/GenBank/DDBJ whole genome shotgun (WGS) entry which is preliminary data.</text>
</comment>
<feature type="transmembrane region" description="Helical" evidence="2">
    <location>
        <begin position="77"/>
        <end position="100"/>
    </location>
</feature>
<evidence type="ECO:0000313" key="4">
    <source>
        <dbReference type="Proteomes" id="UP001596067"/>
    </source>
</evidence>
<accession>A0ABW1F932</accession>
<feature type="region of interest" description="Disordered" evidence="1">
    <location>
        <begin position="453"/>
        <end position="526"/>
    </location>
</feature>
<evidence type="ECO:0000313" key="3">
    <source>
        <dbReference type="EMBL" id="MFC5890435.1"/>
    </source>
</evidence>
<feature type="compositionally biased region" description="Low complexity" evidence="1">
    <location>
        <begin position="510"/>
        <end position="520"/>
    </location>
</feature>
<evidence type="ECO:0008006" key="5">
    <source>
        <dbReference type="Google" id="ProtNLM"/>
    </source>
</evidence>
<sequence length="526" mass="56619">MPWPAPAARAAVTRVPWPSAVAAALVTGYVALFVVAMVHTSYDIWGALLILPVLMGIGTPILARIAAANPERDVFRLLLLAMTAKLLCAFPRYLMAFVLYGGAADSKMYHQKGGELAAYLDQADLLGGIQYDLGMKVAGTGFIIVVTGVVYAITGPSLIGGFLVFSWLGFWGLLLFWRALQIAFPEADTRKYAKLVFFLPSLLFWPSSIGKDAWMMFCLGLTTYGTARLLDRRFGAFACIALGSVGTAMVRPHVTALAGAGLMVAYVLRKRPQQASALGPLRTILTAVVLGAMAVLMLQQVSTFFGTDGTGGDAVNQVLSETSRRTSQGNSMINATAPEDTAPKFSLNPAGLPVAVVSVLFRPFPFEASNIQNLIQSVECFALLVMFIRGWPRLSRLPRLFVQRSYVAFTAVYTLLFCWAFSTINNMGILSRERVQVLPLVLVLLVVPAASATRGPAKRRPPPVWRVAPGQWRERRPAGPPQVTPPAYAAPPYAARPYAAPPFTSPSPSPSHTESQSPSQGGSTAP</sequence>
<feature type="transmembrane region" description="Helical" evidence="2">
    <location>
        <begin position="436"/>
        <end position="453"/>
    </location>
</feature>
<evidence type="ECO:0000256" key="1">
    <source>
        <dbReference type="SAM" id="MobiDB-lite"/>
    </source>
</evidence>
<reference evidence="4" key="1">
    <citation type="journal article" date="2019" name="Int. J. Syst. Evol. Microbiol.">
        <title>The Global Catalogue of Microorganisms (GCM) 10K type strain sequencing project: providing services to taxonomists for standard genome sequencing and annotation.</title>
        <authorList>
            <consortium name="The Broad Institute Genomics Platform"/>
            <consortium name="The Broad Institute Genome Sequencing Center for Infectious Disease"/>
            <person name="Wu L."/>
            <person name="Ma J."/>
        </authorList>
    </citation>
    <scope>NUCLEOTIDE SEQUENCE [LARGE SCALE GENOMIC DNA]</scope>
    <source>
        <strain evidence="4">CGMCC 4.1469</strain>
    </source>
</reference>
<feature type="transmembrane region" description="Helical" evidence="2">
    <location>
        <begin position="45"/>
        <end position="65"/>
    </location>
</feature>
<name>A0ABW1F932_9ACTN</name>
<feature type="transmembrane region" description="Helical" evidence="2">
    <location>
        <begin position="406"/>
        <end position="424"/>
    </location>
</feature>
<evidence type="ECO:0000256" key="2">
    <source>
        <dbReference type="SAM" id="Phobius"/>
    </source>
</evidence>
<proteinExistence type="predicted"/>
<feature type="compositionally biased region" description="Low complexity" evidence="1">
    <location>
        <begin position="485"/>
        <end position="498"/>
    </location>
</feature>
<feature type="transmembrane region" description="Helical" evidence="2">
    <location>
        <begin position="20"/>
        <end position="38"/>
    </location>
</feature>
<gene>
    <name evidence="3" type="ORF">ACFP0N_36325</name>
</gene>
<keyword evidence="2" id="KW-1133">Transmembrane helix</keyword>
<organism evidence="3 4">
    <name type="scientific">Kitasatospora aburaviensis</name>
    <dbReference type="NCBI Taxonomy" id="67265"/>
    <lineage>
        <taxon>Bacteria</taxon>
        <taxon>Bacillati</taxon>
        <taxon>Actinomycetota</taxon>
        <taxon>Actinomycetes</taxon>
        <taxon>Kitasatosporales</taxon>
        <taxon>Streptomycetaceae</taxon>
        <taxon>Kitasatospora</taxon>
    </lineage>
</organism>
<feature type="compositionally biased region" description="Pro residues" evidence="1">
    <location>
        <begin position="499"/>
        <end position="509"/>
    </location>
</feature>
<keyword evidence="2" id="KW-0472">Membrane</keyword>
<dbReference type="Proteomes" id="UP001596067">
    <property type="component" value="Unassembled WGS sequence"/>
</dbReference>
<feature type="transmembrane region" description="Helical" evidence="2">
    <location>
        <begin position="159"/>
        <end position="180"/>
    </location>
</feature>
<feature type="transmembrane region" description="Helical" evidence="2">
    <location>
        <begin position="192"/>
        <end position="209"/>
    </location>
</feature>
<dbReference type="RefSeq" id="WP_313766630.1">
    <property type="nucleotide sequence ID" value="NZ_BAAAVH010000119.1"/>
</dbReference>
<feature type="transmembrane region" description="Helical" evidence="2">
    <location>
        <begin position="280"/>
        <end position="298"/>
    </location>
</feature>